<gene>
    <name evidence="2" type="ORF">ACHAWO_007075</name>
</gene>
<dbReference type="Proteomes" id="UP001530400">
    <property type="component" value="Unassembled WGS sequence"/>
</dbReference>
<protein>
    <submittedName>
        <fullName evidence="2">Uncharacterized protein</fullName>
    </submittedName>
</protein>
<feature type="region of interest" description="Disordered" evidence="1">
    <location>
        <begin position="127"/>
        <end position="156"/>
    </location>
</feature>
<name>A0ABD3MTY8_9STRA</name>
<organism evidence="2 3">
    <name type="scientific">Cyclotella atomus</name>
    <dbReference type="NCBI Taxonomy" id="382360"/>
    <lineage>
        <taxon>Eukaryota</taxon>
        <taxon>Sar</taxon>
        <taxon>Stramenopiles</taxon>
        <taxon>Ochrophyta</taxon>
        <taxon>Bacillariophyta</taxon>
        <taxon>Coscinodiscophyceae</taxon>
        <taxon>Thalassiosirophycidae</taxon>
        <taxon>Stephanodiscales</taxon>
        <taxon>Stephanodiscaceae</taxon>
        <taxon>Cyclotella</taxon>
    </lineage>
</organism>
<comment type="caution">
    <text evidence="2">The sequence shown here is derived from an EMBL/GenBank/DDBJ whole genome shotgun (WGS) entry which is preliminary data.</text>
</comment>
<proteinExistence type="predicted"/>
<evidence type="ECO:0000313" key="3">
    <source>
        <dbReference type="Proteomes" id="UP001530400"/>
    </source>
</evidence>
<evidence type="ECO:0000256" key="1">
    <source>
        <dbReference type="SAM" id="MobiDB-lite"/>
    </source>
</evidence>
<reference evidence="2 3" key="1">
    <citation type="submission" date="2024-10" db="EMBL/GenBank/DDBJ databases">
        <title>Updated reference genomes for cyclostephanoid diatoms.</title>
        <authorList>
            <person name="Roberts W.R."/>
            <person name="Alverson A.J."/>
        </authorList>
    </citation>
    <scope>NUCLEOTIDE SEQUENCE [LARGE SCALE GENOMIC DNA]</scope>
    <source>
        <strain evidence="2 3">AJA010-31</strain>
    </source>
</reference>
<keyword evidence="3" id="KW-1185">Reference proteome</keyword>
<accession>A0ABD3MTY8</accession>
<dbReference type="EMBL" id="JALLPJ020001397">
    <property type="protein sequence ID" value="KAL3765697.1"/>
    <property type="molecule type" value="Genomic_DNA"/>
</dbReference>
<dbReference type="AlphaFoldDB" id="A0ABD3MTY8"/>
<feature type="compositionally biased region" description="Basic and acidic residues" evidence="1">
    <location>
        <begin position="140"/>
        <end position="156"/>
    </location>
</feature>
<sequence length="483" mass="51229">MNFTKLILIALARSIVINKNNTFVQASNLCAPAAPEYTINAIALLQIPGEPLIKGGDEEYGCDNGSGSFRPPHLDEVQQKSLQGLAASGKVHYGRSMIDVRGATFNPDGSITMPPGMEISAKARENQGNPFGRRLVGTVKDTDGKVHPDSVDEMRDNVFGTGNSNSGDKINLKTQLAACSVGGYTVVPGAKAGFEDAESASGVIDITLDISLDNPRATVRNAVLAKAREVMANKTELPVDTSLTTYADHTMFSLEKCHQECGWAAYASVGGYYQLAHSGGLDGTAYSDHVSHFNTSTSTINSLNLMLIVSCSDLLHGKSVVRWSDVLQSSQDLAAAALPTPTTVINGWYNPSNFFTVDTSSGAQVYEMIGIGEYNPQVSSRKAVALQVIVPDGSDQYITFNSAKRSNAQNVEADDLVTIVEWNTTSGYATSSLKKYIAQGESFLLGNGLTVTAQCINTAVTPSVACVCVKESSRTCPSAVALA</sequence>
<evidence type="ECO:0000313" key="2">
    <source>
        <dbReference type="EMBL" id="KAL3765697.1"/>
    </source>
</evidence>